<proteinExistence type="predicted"/>
<name>A0A917ZWT9_9ACTN</name>
<protein>
    <submittedName>
        <fullName evidence="1">Uncharacterized protein</fullName>
    </submittedName>
</protein>
<reference evidence="1" key="1">
    <citation type="journal article" date="2014" name="Int. J. Syst. Evol. Microbiol.">
        <title>Complete genome sequence of Corynebacterium casei LMG S-19264T (=DSM 44701T), isolated from a smear-ripened cheese.</title>
        <authorList>
            <consortium name="US DOE Joint Genome Institute (JGI-PGF)"/>
            <person name="Walter F."/>
            <person name="Albersmeier A."/>
            <person name="Kalinowski J."/>
            <person name="Ruckert C."/>
        </authorList>
    </citation>
    <scope>NUCLEOTIDE SEQUENCE</scope>
    <source>
        <strain evidence="1">CGMCC 4.7201</strain>
    </source>
</reference>
<dbReference type="Proteomes" id="UP000641932">
    <property type="component" value="Unassembled WGS sequence"/>
</dbReference>
<organism evidence="1 2">
    <name type="scientific">Wenjunlia tyrosinilytica</name>
    <dbReference type="NCBI Taxonomy" id="1544741"/>
    <lineage>
        <taxon>Bacteria</taxon>
        <taxon>Bacillati</taxon>
        <taxon>Actinomycetota</taxon>
        <taxon>Actinomycetes</taxon>
        <taxon>Kitasatosporales</taxon>
        <taxon>Streptomycetaceae</taxon>
        <taxon>Wenjunlia</taxon>
    </lineage>
</organism>
<evidence type="ECO:0000313" key="1">
    <source>
        <dbReference type="EMBL" id="GGO99585.1"/>
    </source>
</evidence>
<dbReference type="EMBL" id="BMMS01000046">
    <property type="protein sequence ID" value="GGO99585.1"/>
    <property type="molecule type" value="Genomic_DNA"/>
</dbReference>
<reference evidence="1" key="2">
    <citation type="submission" date="2020-09" db="EMBL/GenBank/DDBJ databases">
        <authorList>
            <person name="Sun Q."/>
            <person name="Zhou Y."/>
        </authorList>
    </citation>
    <scope>NUCLEOTIDE SEQUENCE</scope>
    <source>
        <strain evidence="1">CGMCC 4.7201</strain>
    </source>
</reference>
<dbReference type="AlphaFoldDB" id="A0A917ZWT9"/>
<keyword evidence="2" id="KW-1185">Reference proteome</keyword>
<accession>A0A917ZWT9</accession>
<sequence length="122" mass="13249">MVVAARNADLAVDPGHMAPPCARTDSSARCGSPPLSAAWARVDRARDAHQLSLVPAAAARPSPIPSEPAPMRLEVIALRNPSVENFMLSLKRIWSYLQMEWDFLLPRLVGDDDFGSALSQKS</sequence>
<comment type="caution">
    <text evidence="1">The sequence shown here is derived from an EMBL/GenBank/DDBJ whole genome shotgun (WGS) entry which is preliminary data.</text>
</comment>
<gene>
    <name evidence="1" type="ORF">GCM10012280_66380</name>
</gene>
<evidence type="ECO:0000313" key="2">
    <source>
        <dbReference type="Proteomes" id="UP000641932"/>
    </source>
</evidence>